<dbReference type="SUPFAM" id="SSF54427">
    <property type="entry name" value="NTF2-like"/>
    <property type="match status" value="1"/>
</dbReference>
<proteinExistence type="predicted"/>
<dbReference type="Proteomes" id="UP000037020">
    <property type="component" value="Unassembled WGS sequence"/>
</dbReference>
<evidence type="ECO:0000313" key="3">
    <source>
        <dbReference type="Proteomes" id="UP000037020"/>
    </source>
</evidence>
<reference evidence="2 3" key="1">
    <citation type="submission" date="2015-07" db="EMBL/GenBank/DDBJ databases">
        <authorList>
            <person name="Ju K.-S."/>
            <person name="Doroghazi J.R."/>
            <person name="Metcalf W.W."/>
        </authorList>
    </citation>
    <scope>NUCLEOTIDE SEQUENCE [LARGE SCALE GENOMIC DNA]</scope>
    <source>
        <strain evidence="2 3">NRRL B-3589</strain>
    </source>
</reference>
<dbReference type="Pfam" id="PF13577">
    <property type="entry name" value="SnoaL_4"/>
    <property type="match status" value="1"/>
</dbReference>
<name>A0ABR5J9R3_9ACTN</name>
<evidence type="ECO:0000259" key="1">
    <source>
        <dbReference type="Pfam" id="PF13577"/>
    </source>
</evidence>
<protein>
    <recommendedName>
        <fullName evidence="1">SnoaL-like domain-containing protein</fullName>
    </recommendedName>
</protein>
<sequence>MGTTSVESGPVRELLDRAAITELIYTVARAMNARDWDLLATCYAPEAVGDCSNATADGREAIIAGAKAFLDPFDATQHLVGNVQITVDADTRPGTATAHATFIAQHVRAEATGGGHYILGGDYDDNLRRTDEGWKITRRRIRGTWGDGDSSVLSLPVPVA</sequence>
<evidence type="ECO:0000313" key="2">
    <source>
        <dbReference type="EMBL" id="KOG90129.1"/>
    </source>
</evidence>
<keyword evidence="3" id="KW-1185">Reference proteome</keyword>
<dbReference type="CDD" id="cd00531">
    <property type="entry name" value="NTF2_like"/>
    <property type="match status" value="1"/>
</dbReference>
<dbReference type="EMBL" id="LGUT01000880">
    <property type="protein sequence ID" value="KOG90129.1"/>
    <property type="molecule type" value="Genomic_DNA"/>
</dbReference>
<accession>A0ABR5J9R3</accession>
<gene>
    <name evidence="2" type="ORF">ADK38_10425</name>
</gene>
<dbReference type="InterPro" id="IPR032710">
    <property type="entry name" value="NTF2-like_dom_sf"/>
</dbReference>
<dbReference type="RefSeq" id="WP_048831840.1">
    <property type="nucleotide sequence ID" value="NZ_JBIRHZ010000009.1"/>
</dbReference>
<feature type="domain" description="SnoaL-like" evidence="1">
    <location>
        <begin position="12"/>
        <end position="140"/>
    </location>
</feature>
<comment type="caution">
    <text evidence="2">The sequence shown here is derived from an EMBL/GenBank/DDBJ whole genome shotgun (WGS) entry which is preliminary data.</text>
</comment>
<organism evidence="2 3">
    <name type="scientific">Streptomyces varsoviensis</name>
    <dbReference type="NCBI Taxonomy" id="67373"/>
    <lineage>
        <taxon>Bacteria</taxon>
        <taxon>Bacillati</taxon>
        <taxon>Actinomycetota</taxon>
        <taxon>Actinomycetes</taxon>
        <taxon>Kitasatosporales</taxon>
        <taxon>Streptomycetaceae</taxon>
        <taxon>Streptomyces</taxon>
    </lineage>
</organism>
<dbReference type="InterPro" id="IPR037401">
    <property type="entry name" value="SnoaL-like"/>
</dbReference>
<dbReference type="Gene3D" id="3.10.450.50">
    <property type="match status" value="1"/>
</dbReference>